<gene>
    <name evidence="1" type="ORF">DICVIV_07661</name>
</gene>
<dbReference type="Proteomes" id="UP000053766">
    <property type="component" value="Unassembled WGS sequence"/>
</dbReference>
<keyword evidence="2" id="KW-1185">Reference proteome</keyword>
<evidence type="ECO:0000313" key="2">
    <source>
        <dbReference type="Proteomes" id="UP000053766"/>
    </source>
</evidence>
<organism evidence="1 2">
    <name type="scientific">Dictyocaulus viviparus</name>
    <name type="common">Bovine lungworm</name>
    <dbReference type="NCBI Taxonomy" id="29172"/>
    <lineage>
        <taxon>Eukaryota</taxon>
        <taxon>Metazoa</taxon>
        <taxon>Ecdysozoa</taxon>
        <taxon>Nematoda</taxon>
        <taxon>Chromadorea</taxon>
        <taxon>Rhabditida</taxon>
        <taxon>Rhabditina</taxon>
        <taxon>Rhabditomorpha</taxon>
        <taxon>Strongyloidea</taxon>
        <taxon>Metastrongylidae</taxon>
        <taxon>Dictyocaulus</taxon>
    </lineage>
</organism>
<protein>
    <submittedName>
        <fullName evidence="1">Uncharacterized protein</fullName>
    </submittedName>
</protein>
<name>A0A0D8XR47_DICVI</name>
<dbReference type="EMBL" id="KN716361">
    <property type="protein sequence ID" value="KJH46274.1"/>
    <property type="molecule type" value="Genomic_DNA"/>
</dbReference>
<accession>A0A0D8XR47</accession>
<evidence type="ECO:0000313" key="1">
    <source>
        <dbReference type="EMBL" id="KJH46274.1"/>
    </source>
</evidence>
<proteinExistence type="predicted"/>
<dbReference type="AlphaFoldDB" id="A0A0D8XR47"/>
<reference evidence="2" key="2">
    <citation type="journal article" date="2016" name="Sci. Rep.">
        <title>Dictyocaulus viviparus genome, variome and transcriptome elucidate lungworm biology and support future intervention.</title>
        <authorList>
            <person name="McNulty S.N."/>
            <person name="Strube C."/>
            <person name="Rosa B.A."/>
            <person name="Martin J.C."/>
            <person name="Tyagi R."/>
            <person name="Choi Y.J."/>
            <person name="Wang Q."/>
            <person name="Hallsworth Pepin K."/>
            <person name="Zhang X."/>
            <person name="Ozersky P."/>
            <person name="Wilson R.K."/>
            <person name="Sternberg P.W."/>
            <person name="Gasser R.B."/>
            <person name="Mitreva M."/>
        </authorList>
    </citation>
    <scope>NUCLEOTIDE SEQUENCE [LARGE SCALE GENOMIC DNA]</scope>
    <source>
        <strain evidence="2">HannoverDv2000</strain>
    </source>
</reference>
<sequence length="92" mass="10955">MDDVIMESTTFSITDADTESNTESDIRFHRIDHFLKLKLVKVVISMNQIPETIWNWHSYTSLIKIWRHIYINNIADEFKPSIISHILRIPRN</sequence>
<reference evidence="1 2" key="1">
    <citation type="submission" date="2013-11" db="EMBL/GenBank/DDBJ databases">
        <title>Draft genome of the bovine lungworm Dictyocaulus viviparus.</title>
        <authorList>
            <person name="Mitreva M."/>
        </authorList>
    </citation>
    <scope>NUCLEOTIDE SEQUENCE [LARGE SCALE GENOMIC DNA]</scope>
    <source>
        <strain evidence="1 2">HannoverDv2000</strain>
    </source>
</reference>